<name>A0A0S3R6X8_PHAAN</name>
<accession>A0A0S3R6X8</accession>
<dbReference type="AlphaFoldDB" id="A0A0S3R6X8"/>
<keyword evidence="2" id="KW-1185">Reference proteome</keyword>
<gene>
    <name evidence="1" type="primary">Vigan.01G438400</name>
    <name evidence="1" type="ORF">VIGAN_01438400</name>
</gene>
<evidence type="ECO:0000313" key="2">
    <source>
        <dbReference type="Proteomes" id="UP000291084"/>
    </source>
</evidence>
<reference evidence="1 2" key="1">
    <citation type="journal article" date="2015" name="Sci. Rep.">
        <title>The power of single molecule real-time sequencing technology in the de novo assembly of a eukaryotic genome.</title>
        <authorList>
            <person name="Sakai H."/>
            <person name="Naito K."/>
            <person name="Ogiso-Tanaka E."/>
            <person name="Takahashi Y."/>
            <person name="Iseki K."/>
            <person name="Muto C."/>
            <person name="Satou K."/>
            <person name="Teruya K."/>
            <person name="Shiroma A."/>
            <person name="Shimoji M."/>
            <person name="Hirano T."/>
            <person name="Itoh T."/>
            <person name="Kaga A."/>
            <person name="Tomooka N."/>
        </authorList>
    </citation>
    <scope>NUCLEOTIDE SEQUENCE [LARGE SCALE GENOMIC DNA]</scope>
    <source>
        <strain evidence="2">cv. Shumari</strain>
    </source>
</reference>
<evidence type="ECO:0000313" key="1">
    <source>
        <dbReference type="EMBL" id="BAT76392.1"/>
    </source>
</evidence>
<dbReference type="Proteomes" id="UP000291084">
    <property type="component" value="Chromosome 1"/>
</dbReference>
<protein>
    <submittedName>
        <fullName evidence="1">Uncharacterized protein</fullName>
    </submittedName>
</protein>
<dbReference type="EMBL" id="AP015034">
    <property type="protein sequence ID" value="BAT76392.1"/>
    <property type="molecule type" value="Genomic_DNA"/>
</dbReference>
<sequence length="74" mass="9067">MEKLKQWLKCQPRTHQTLLRYLKVYAFFRTKIIYKPNYSSFVSYIYIYYVIRMPQTPRSVDVCVPTNQPFCFQS</sequence>
<proteinExistence type="predicted"/>
<organism evidence="1 2">
    <name type="scientific">Vigna angularis var. angularis</name>
    <dbReference type="NCBI Taxonomy" id="157739"/>
    <lineage>
        <taxon>Eukaryota</taxon>
        <taxon>Viridiplantae</taxon>
        <taxon>Streptophyta</taxon>
        <taxon>Embryophyta</taxon>
        <taxon>Tracheophyta</taxon>
        <taxon>Spermatophyta</taxon>
        <taxon>Magnoliopsida</taxon>
        <taxon>eudicotyledons</taxon>
        <taxon>Gunneridae</taxon>
        <taxon>Pentapetalae</taxon>
        <taxon>rosids</taxon>
        <taxon>fabids</taxon>
        <taxon>Fabales</taxon>
        <taxon>Fabaceae</taxon>
        <taxon>Papilionoideae</taxon>
        <taxon>50 kb inversion clade</taxon>
        <taxon>NPAAA clade</taxon>
        <taxon>indigoferoid/millettioid clade</taxon>
        <taxon>Phaseoleae</taxon>
        <taxon>Vigna</taxon>
    </lineage>
</organism>